<dbReference type="InterPro" id="IPR000157">
    <property type="entry name" value="TIR_dom"/>
</dbReference>
<reference evidence="5 6" key="1">
    <citation type="journal article" date="2014" name="Genome Biol.">
        <title>Transcriptome and methylome profiling reveals relics of genome dominance in the mesopolyploid Brassica oleracea.</title>
        <authorList>
            <person name="Parkin I.A."/>
            <person name="Koh C."/>
            <person name="Tang H."/>
            <person name="Robinson S.J."/>
            <person name="Kagale S."/>
            <person name="Clarke W.E."/>
            <person name="Town C.D."/>
            <person name="Nixon J."/>
            <person name="Krishnakumar V."/>
            <person name="Bidwell S.L."/>
            <person name="Denoeud F."/>
            <person name="Belcram H."/>
            <person name="Links M.G."/>
            <person name="Just J."/>
            <person name="Clarke C."/>
            <person name="Bender T."/>
            <person name="Huebert T."/>
            <person name="Mason A.S."/>
            <person name="Pires J.C."/>
            <person name="Barker G."/>
            <person name="Moore J."/>
            <person name="Walley P.G."/>
            <person name="Manoli S."/>
            <person name="Batley J."/>
            <person name="Edwards D."/>
            <person name="Nelson M.N."/>
            <person name="Wang X."/>
            <person name="Paterson A.H."/>
            <person name="King G."/>
            <person name="Bancroft I."/>
            <person name="Chalhoub B."/>
            <person name="Sharpe A.G."/>
        </authorList>
    </citation>
    <scope>NUCLEOTIDE SEQUENCE</scope>
    <source>
        <strain evidence="5 6">cv. TO1000</strain>
    </source>
</reference>
<dbReference type="Gene3D" id="3.80.10.10">
    <property type="entry name" value="Ribonuclease Inhibitor"/>
    <property type="match status" value="3"/>
</dbReference>
<dbReference type="GO" id="GO:0043531">
    <property type="term" value="F:ADP binding"/>
    <property type="evidence" value="ECO:0007669"/>
    <property type="project" value="InterPro"/>
</dbReference>
<dbReference type="InterPro" id="IPR042197">
    <property type="entry name" value="Apaf_helical"/>
</dbReference>
<feature type="domain" description="TIR" evidence="4">
    <location>
        <begin position="11"/>
        <end position="177"/>
    </location>
</feature>
<dbReference type="EnsemblPlants" id="Bo6g089250.1">
    <property type="protein sequence ID" value="Bo6g089250.1"/>
    <property type="gene ID" value="Bo6g089250"/>
</dbReference>
<dbReference type="InterPro" id="IPR002182">
    <property type="entry name" value="NB-ARC"/>
</dbReference>
<organism evidence="5 6">
    <name type="scientific">Brassica oleracea var. oleracea</name>
    <dbReference type="NCBI Taxonomy" id="109376"/>
    <lineage>
        <taxon>Eukaryota</taxon>
        <taxon>Viridiplantae</taxon>
        <taxon>Streptophyta</taxon>
        <taxon>Embryophyta</taxon>
        <taxon>Tracheophyta</taxon>
        <taxon>Spermatophyta</taxon>
        <taxon>Magnoliopsida</taxon>
        <taxon>eudicotyledons</taxon>
        <taxon>Gunneridae</taxon>
        <taxon>Pentapetalae</taxon>
        <taxon>rosids</taxon>
        <taxon>malvids</taxon>
        <taxon>Brassicales</taxon>
        <taxon>Brassicaceae</taxon>
        <taxon>Brassiceae</taxon>
        <taxon>Brassica</taxon>
    </lineage>
</organism>
<dbReference type="Proteomes" id="UP000032141">
    <property type="component" value="Chromosome C6"/>
</dbReference>
<dbReference type="InterPro" id="IPR032675">
    <property type="entry name" value="LRR_dom_sf"/>
</dbReference>
<dbReference type="GO" id="GO:0007165">
    <property type="term" value="P:signal transduction"/>
    <property type="evidence" value="ECO:0007669"/>
    <property type="project" value="InterPro"/>
</dbReference>
<keyword evidence="1" id="KW-0433">Leucine-rich repeat</keyword>
<dbReference type="Gene3D" id="3.40.50.300">
    <property type="entry name" value="P-loop containing nucleotide triphosphate hydrolases"/>
    <property type="match status" value="1"/>
</dbReference>
<dbReference type="Pfam" id="PF23282">
    <property type="entry name" value="WHD_ROQ1"/>
    <property type="match status" value="1"/>
</dbReference>
<dbReference type="HOGENOM" id="CLU_001561_0_2_1"/>
<evidence type="ECO:0000259" key="4">
    <source>
        <dbReference type="PROSITE" id="PS50104"/>
    </source>
</evidence>
<sequence length="1149" mass="130459">MASSSSRTRLWKYDVFLSFRGPDTRKNIVSHIYSALRNKGIFTFKDDRTLEVGNSIPDELVRAIQTSRFAVVVISENYAASTWCLEELRMIMELQAVEGGISVVPIFFRVAPCDVRHQSGSFGTAFASRVSHEKAEKVTLWRTVLTKVANLSGFDSSVCVDEATMVEDVVRHLLDGLFPAHTTDDEDVVGMSRHMEGLASLLEMESEEEVRFVGISGMGGVGKTTIAKYLYRRFSRQFPVRCFIDGIAKVYKEKGLPYLRKKFLSQIFRDEHVSLGSVGAGSDEIKSRLGHQKLFAVLDDVDQVEQLLGLAKFPTWFGPGSRIIIITRDKGLLDACRVKNVYPVKCLDQEDALQMFKHISFGGGPCPDGFEKLLIRASRLAHGLPYALHSYSLHLHRKTAEEWEKVLLEFEKAPHTNIFHFLRSSYEGLTPRDKIAFLHVACLFNGHHVLRASSLLFDGGRKVRHLVEKSLVDISAQGCINMHVLVEEMGRELVLEESDHIPERQRILWGNKVYDVLLDNIGTERIEGLALDMCEMPDVLHIEDSSFRAMRKLKFLIFYTHLDDKRSKLELLQHAARLPRMLRLLHWDDYPLTILPLSSAVLVELTLRRSNLRTLWNNDMLRNLKRLDVSGSKDLTQLPDLSMAMELEELVAEGCMKLRLIRLTSTRRRYSLRHLDISNCVALPNLPPFIPEWISVADEPIFFRCQGTRLKFEITALGPFENLCIDGDIKIRLQQLVGDAEYLSYISKQQTTFELRLMRPSNWPESHISGKTLHIKRSYYNNNGGAPFSCMSFSGFSCLAELKLINLNIDKLPDDIDLLHSLEKLDLTGNDFTHLPTTLGSLEKLNFLILCNCSKLEELPSLPRQLQRLELSGCTNLQSLPAAHQESSQLLELHLDDCKNVQSLAHSLDKFTNLMLLNLSGHDFQTIPTSITNLLKLGTLCLNNCNKLKSLEELPLSLNYLNAHGCNSLETVLLPLNHCMEHLDLSHCAQLNQCEEVITQFLRGWKHEEELLRFACIPGILIPRYFVNQFPGGSIQLSFNSVGFTACIIVACSRPYHLQFSESSYCWSWEAGGVFRINLRPNIYRSYGMEEEEAITEHYLVIIHVLCSKNKDQVANLLFNSALQLPEMSEIPLVEIRACGVRIDIPNQN</sequence>
<evidence type="ECO:0000256" key="2">
    <source>
        <dbReference type="ARBA" id="ARBA00022737"/>
    </source>
</evidence>
<keyword evidence="2" id="KW-0677">Repeat</keyword>
<dbReference type="Pfam" id="PF01582">
    <property type="entry name" value="TIR"/>
    <property type="match status" value="1"/>
</dbReference>
<dbReference type="SUPFAM" id="SSF52540">
    <property type="entry name" value="P-loop containing nucleoside triphosphate hydrolases"/>
    <property type="match status" value="1"/>
</dbReference>
<dbReference type="Gramene" id="Bo6g089250.1">
    <property type="protein sequence ID" value="Bo6g089250.1"/>
    <property type="gene ID" value="Bo6g089250"/>
</dbReference>
<dbReference type="PROSITE" id="PS50104">
    <property type="entry name" value="TIR"/>
    <property type="match status" value="1"/>
</dbReference>
<dbReference type="InterPro" id="IPR035897">
    <property type="entry name" value="Toll_tir_struct_dom_sf"/>
</dbReference>
<name>A0A0D3CX13_BRAOL</name>
<dbReference type="SMART" id="SM00255">
    <property type="entry name" value="TIR"/>
    <property type="match status" value="1"/>
</dbReference>
<dbReference type="AlphaFoldDB" id="A0A0D3CX13"/>
<evidence type="ECO:0000256" key="1">
    <source>
        <dbReference type="ARBA" id="ARBA00022614"/>
    </source>
</evidence>
<protein>
    <recommendedName>
        <fullName evidence="4">TIR domain-containing protein</fullName>
    </recommendedName>
</protein>
<dbReference type="Pfam" id="PF00931">
    <property type="entry name" value="NB-ARC"/>
    <property type="match status" value="1"/>
</dbReference>
<dbReference type="Gene3D" id="3.40.50.10140">
    <property type="entry name" value="Toll/interleukin-1 receptor homology (TIR) domain"/>
    <property type="match status" value="1"/>
</dbReference>
<accession>A0A0D3CX13</accession>
<dbReference type="PANTHER" id="PTHR11017:SF501">
    <property type="entry name" value="ADP-RIBOSYL CYCLASE_CYCLIC ADP-RIBOSE HYDROLASE-RELATED"/>
    <property type="match status" value="1"/>
</dbReference>
<evidence type="ECO:0000256" key="3">
    <source>
        <dbReference type="ARBA" id="ARBA00023027"/>
    </source>
</evidence>
<proteinExistence type="predicted"/>
<dbReference type="SUPFAM" id="SSF52058">
    <property type="entry name" value="L domain-like"/>
    <property type="match status" value="1"/>
</dbReference>
<reference evidence="5" key="2">
    <citation type="submission" date="2015-03" db="UniProtKB">
        <authorList>
            <consortium name="EnsemblPlants"/>
        </authorList>
    </citation>
    <scope>IDENTIFICATION</scope>
</reference>
<dbReference type="PRINTS" id="PR00364">
    <property type="entry name" value="DISEASERSIST"/>
</dbReference>
<dbReference type="InterPro" id="IPR044974">
    <property type="entry name" value="Disease_R_plants"/>
</dbReference>
<keyword evidence="6" id="KW-1185">Reference proteome</keyword>
<dbReference type="eggNOG" id="ENOG502R8IP">
    <property type="taxonomic scope" value="Eukaryota"/>
</dbReference>
<evidence type="ECO:0000313" key="6">
    <source>
        <dbReference type="Proteomes" id="UP000032141"/>
    </source>
</evidence>
<dbReference type="PANTHER" id="PTHR11017">
    <property type="entry name" value="LEUCINE-RICH REPEAT-CONTAINING PROTEIN"/>
    <property type="match status" value="1"/>
</dbReference>
<evidence type="ECO:0000313" key="5">
    <source>
        <dbReference type="EnsemblPlants" id="Bo6g089250.1"/>
    </source>
</evidence>
<dbReference type="GO" id="GO:0006952">
    <property type="term" value="P:defense response"/>
    <property type="evidence" value="ECO:0007669"/>
    <property type="project" value="InterPro"/>
</dbReference>
<dbReference type="Gene3D" id="1.10.8.430">
    <property type="entry name" value="Helical domain of apoptotic protease-activating factors"/>
    <property type="match status" value="1"/>
</dbReference>
<keyword evidence="3" id="KW-0520">NAD</keyword>
<dbReference type="FunFam" id="3.40.50.10140:FF:000007">
    <property type="entry name" value="Disease resistance protein (TIR-NBS-LRR class)"/>
    <property type="match status" value="1"/>
</dbReference>
<dbReference type="InterPro" id="IPR027417">
    <property type="entry name" value="P-loop_NTPase"/>
</dbReference>
<dbReference type="SUPFAM" id="SSF52200">
    <property type="entry name" value="Toll/Interleukin receptor TIR domain"/>
    <property type="match status" value="1"/>
</dbReference>
<dbReference type="OMA" id="WPESHIS"/>
<dbReference type="InterPro" id="IPR058192">
    <property type="entry name" value="WHD_ROQ1-like"/>
</dbReference>